<dbReference type="PATRIC" id="fig|37636.3.peg.1490"/>
<protein>
    <submittedName>
        <fullName evidence="2">Uncharacterized protein</fullName>
    </submittedName>
</protein>
<keyword evidence="1" id="KW-0732">Signal</keyword>
<sequence length="348" mass="37608">MRYVRLGLVLSILSFLGLAQAQVVRSFQEAFRVETTGDILIVGNTLMTCRSNGQTVTPSRPPTCDTNNQNLNNGQQMAFVDFDNDSSTSNSSSSFLSLPSGAQVLWAGLYWGARADPNNANRSQIRIRPPGSPTYQPVTADWIATITDRGDTTSRPYAAFKDVTSLVQSAGSGEYWVANITGLTGSDSLGYYAGWSLVVAYQHPAEPFRRLQVFHGLASVNSTNNVTITVSGLLTPLVGTVEARVGAVAWEGDGGISGDHLQIRPTGSLAWADLSDAVNPSSNFFNSTISRLGQHYLNRNPAYRNTFALDADVVQYNNLPNGTTAVDLQFTSTQDTYFPQALTFAINL</sequence>
<feature type="chain" id="PRO_5005851712" evidence="1">
    <location>
        <begin position="22"/>
        <end position="348"/>
    </location>
</feature>
<name>A0A0N0IRR8_THESC</name>
<dbReference type="Proteomes" id="UP000053099">
    <property type="component" value="Unassembled WGS sequence"/>
</dbReference>
<gene>
    <name evidence="2" type="ORF">AN926_01645</name>
</gene>
<evidence type="ECO:0000256" key="1">
    <source>
        <dbReference type="SAM" id="SignalP"/>
    </source>
</evidence>
<dbReference type="EMBL" id="LJJR01000004">
    <property type="protein sequence ID" value="KPD32915.1"/>
    <property type="molecule type" value="Genomic_DNA"/>
</dbReference>
<organism evidence="2 3">
    <name type="scientific">Thermus scotoductus</name>
    <dbReference type="NCBI Taxonomy" id="37636"/>
    <lineage>
        <taxon>Bacteria</taxon>
        <taxon>Thermotogati</taxon>
        <taxon>Deinococcota</taxon>
        <taxon>Deinococci</taxon>
        <taxon>Thermales</taxon>
        <taxon>Thermaceae</taxon>
        <taxon>Thermus</taxon>
    </lineage>
</organism>
<comment type="caution">
    <text evidence="2">The sequence shown here is derived from an EMBL/GenBank/DDBJ whole genome shotgun (WGS) entry which is preliminary data.</text>
</comment>
<reference evidence="2 3" key="1">
    <citation type="submission" date="2015-09" db="EMBL/GenBank/DDBJ databases">
        <title>Draft genome sequence of Thermus scotoductus strain K1 isolated from a geothermal spring in Nagorno-Karabakh, Armenia.</title>
        <authorList>
            <person name="Saghatelyan A."/>
            <person name="Poghosyan L."/>
            <person name="Panosyan H."/>
            <person name="Birkeland N.-K."/>
        </authorList>
    </citation>
    <scope>NUCLEOTIDE SEQUENCE [LARGE SCALE GENOMIC DNA]</scope>
    <source>
        <strain evidence="2 3">K1</strain>
    </source>
</reference>
<dbReference type="AlphaFoldDB" id="A0A0N0IRR8"/>
<feature type="signal peptide" evidence="1">
    <location>
        <begin position="1"/>
        <end position="21"/>
    </location>
</feature>
<accession>A0A0N0IRR8</accession>
<evidence type="ECO:0000313" key="3">
    <source>
        <dbReference type="Proteomes" id="UP000053099"/>
    </source>
</evidence>
<proteinExistence type="predicted"/>
<evidence type="ECO:0000313" key="2">
    <source>
        <dbReference type="EMBL" id="KPD32915.1"/>
    </source>
</evidence>